<protein>
    <recommendedName>
        <fullName evidence="3">Effector from type III secretion system family protein</fullName>
    </recommendedName>
</protein>
<accession>A0ABN0MYE4</accession>
<keyword evidence="2" id="KW-1185">Reference proteome</keyword>
<dbReference type="EMBL" id="APJW01000003">
    <property type="protein sequence ID" value="EQM62298.1"/>
    <property type="molecule type" value="Genomic_DNA"/>
</dbReference>
<gene>
    <name evidence="1" type="ORF">H359_0850</name>
</gene>
<dbReference type="Proteomes" id="UP000016064">
    <property type="component" value="Unassembled WGS sequence"/>
</dbReference>
<dbReference type="Pfam" id="PF05302">
    <property type="entry name" value="DUF720"/>
    <property type="match status" value="1"/>
</dbReference>
<dbReference type="RefSeq" id="WP_020370464.1">
    <property type="nucleotide sequence ID" value="NZ_APJW01000003.1"/>
</dbReference>
<organism evidence="1 2">
    <name type="scientific">Chlamydia ibidis 10-1398/6</name>
    <dbReference type="NCBI Taxonomy" id="1046581"/>
    <lineage>
        <taxon>Bacteria</taxon>
        <taxon>Pseudomonadati</taxon>
        <taxon>Chlamydiota</taxon>
        <taxon>Chlamydiia</taxon>
        <taxon>Chlamydiales</taxon>
        <taxon>Chlamydiaceae</taxon>
        <taxon>Chlamydia/Chlamydophila group</taxon>
        <taxon>Chlamydia</taxon>
    </lineage>
</organism>
<name>A0ABN0MYE4_9CHLA</name>
<dbReference type="InterPro" id="IPR007966">
    <property type="entry name" value="DUF720"/>
</dbReference>
<reference evidence="1 2" key="1">
    <citation type="submission" date="2013-07" db="EMBL/GenBank/DDBJ databases">
        <title>Isolation of a new Chlamydia species from the feral Sacred Ibis (Threskiornis aethiopicus): Chlamydia ibidis.</title>
        <authorList>
            <person name="Vorimore F."/>
            <person name="Hsia R.-C."/>
            <person name="Huot-Creasy H."/>
            <person name="Bastian S."/>
            <person name="Deruyter L."/>
            <person name="Passet A."/>
            <person name="Sachse K."/>
            <person name="Bavoil P."/>
            <person name="Myers G."/>
            <person name="Laroucau K."/>
        </authorList>
    </citation>
    <scope>NUCLEOTIDE SEQUENCE [LARGE SCALE GENOMIC DNA]</scope>
    <source>
        <strain evidence="1 2">10-1398/6</strain>
    </source>
</reference>
<proteinExistence type="predicted"/>
<comment type="caution">
    <text evidence="1">The sequence shown here is derived from an EMBL/GenBank/DDBJ whole genome shotgun (WGS) entry which is preliminary data.</text>
</comment>
<evidence type="ECO:0000313" key="2">
    <source>
        <dbReference type="Proteomes" id="UP000016064"/>
    </source>
</evidence>
<evidence type="ECO:0000313" key="1">
    <source>
        <dbReference type="EMBL" id="EQM62298.1"/>
    </source>
</evidence>
<evidence type="ECO:0008006" key="3">
    <source>
        <dbReference type="Google" id="ProtNLM"/>
    </source>
</evidence>
<sequence>MSGTSKLTIDNQVPTVIPPSTTVVSENITENKSSAIYFCIKVMLQLSVATTEFAKSIMAVLQDNTTEQQKKTKELINLPLLKVPDLKKKTKANEEKEEYSNQTEVQAFQTSNQQITANRQLIQQELSAAQQRAQANQKAVNATSTQSMKLLQAANALLSTLNELTIKANLTTSASN</sequence>